<proteinExistence type="inferred from homology"/>
<accession>A0A2T8I8F9</accession>
<dbReference type="EMBL" id="CM008053">
    <property type="protein sequence ID" value="PVH33966.1"/>
    <property type="molecule type" value="Genomic_DNA"/>
</dbReference>
<dbReference type="PRINTS" id="PR00081">
    <property type="entry name" value="GDHRDH"/>
</dbReference>
<dbReference type="PROSITE" id="PS00061">
    <property type="entry name" value="ADH_SHORT"/>
    <property type="match status" value="1"/>
</dbReference>
<dbReference type="InterPro" id="IPR002347">
    <property type="entry name" value="SDR_fam"/>
</dbReference>
<protein>
    <recommendedName>
        <fullName evidence="6">Tropinone reductase I</fullName>
    </recommendedName>
</protein>
<evidence type="ECO:0000313" key="5">
    <source>
        <dbReference type="EMBL" id="PVH33966.1"/>
    </source>
</evidence>
<evidence type="ECO:0000256" key="2">
    <source>
        <dbReference type="ARBA" id="ARBA00023002"/>
    </source>
</evidence>
<evidence type="ECO:0000256" key="3">
    <source>
        <dbReference type="RuleBase" id="RU000363"/>
    </source>
</evidence>
<dbReference type="InterPro" id="IPR045000">
    <property type="entry name" value="TR"/>
</dbReference>
<dbReference type="SUPFAM" id="SSF51735">
    <property type="entry name" value="NAD(P)-binding Rossmann-fold domains"/>
    <property type="match status" value="1"/>
</dbReference>
<keyword evidence="2" id="KW-0560">Oxidoreductase</keyword>
<gene>
    <name evidence="5" type="ORF">PAHAL_8G110700</name>
</gene>
<dbReference type="AlphaFoldDB" id="A0A2T8I8F9"/>
<dbReference type="PRINTS" id="PR00080">
    <property type="entry name" value="SDRFAMILY"/>
</dbReference>
<organism evidence="5">
    <name type="scientific">Panicum hallii</name>
    <dbReference type="NCBI Taxonomy" id="206008"/>
    <lineage>
        <taxon>Eukaryota</taxon>
        <taxon>Viridiplantae</taxon>
        <taxon>Streptophyta</taxon>
        <taxon>Embryophyta</taxon>
        <taxon>Tracheophyta</taxon>
        <taxon>Spermatophyta</taxon>
        <taxon>Magnoliopsida</taxon>
        <taxon>Liliopsida</taxon>
        <taxon>Poales</taxon>
        <taxon>Poaceae</taxon>
        <taxon>PACMAD clade</taxon>
        <taxon>Panicoideae</taxon>
        <taxon>Panicodae</taxon>
        <taxon>Paniceae</taxon>
        <taxon>Panicinae</taxon>
        <taxon>Panicum</taxon>
        <taxon>Panicum sect. Panicum</taxon>
    </lineage>
</organism>
<evidence type="ECO:0000256" key="4">
    <source>
        <dbReference type="SAM" id="MobiDB-lite"/>
    </source>
</evidence>
<reference evidence="5" key="1">
    <citation type="submission" date="2018-04" db="EMBL/GenBank/DDBJ databases">
        <title>WGS assembly of Panicum hallii.</title>
        <authorList>
            <person name="Lovell J."/>
            <person name="Jenkins J."/>
            <person name="Lowry D."/>
            <person name="Mamidi S."/>
            <person name="Sreedasyam A."/>
            <person name="Weng X."/>
            <person name="Barry K."/>
            <person name="Bonette J."/>
            <person name="Campitelli B."/>
            <person name="Daum C."/>
            <person name="Gordon S."/>
            <person name="Gould B."/>
            <person name="Lipzen A."/>
            <person name="Macqueen A."/>
            <person name="Palacio-Mejia J."/>
            <person name="Plott C."/>
            <person name="Shakirov E."/>
            <person name="Shu S."/>
            <person name="Yoshinaga Y."/>
            <person name="Zane M."/>
            <person name="Rokhsar D."/>
            <person name="Grimwood J."/>
            <person name="Schmutz J."/>
            <person name="Juenger T."/>
        </authorList>
    </citation>
    <scope>NUCLEOTIDE SEQUENCE [LARGE SCALE GENOMIC DNA]</scope>
    <source>
        <strain evidence="5">FIL2</strain>
    </source>
</reference>
<sequence>MSVESSAVDTTNQPGARASNEELTATDASPREKVRQPGRWSLRGKTALVTGGSRGIGRAVVEELVALGAAVYTCSLEEEELGERLKEWQAMELPVAGSVCDVSVRDQREHLLREVTDHFGGRLDILVNNAGTAIRKSAMEHSAEEYSFLMATNLESAYHLCLLAHPLLKASGSGSIVFISSIAGVVGLFSGPIYGMTKASLNQLAKNLACEWSKDNIRTNSVAPGYISTSLTDRDVHVAAPT</sequence>
<dbReference type="Gramene" id="PVH33966">
    <property type="protein sequence ID" value="PVH33966"/>
    <property type="gene ID" value="PAHAL_8G110700"/>
</dbReference>
<evidence type="ECO:0008006" key="6">
    <source>
        <dbReference type="Google" id="ProtNLM"/>
    </source>
</evidence>
<dbReference type="Proteomes" id="UP000243499">
    <property type="component" value="Chromosome 8"/>
</dbReference>
<name>A0A2T8I8F9_9POAL</name>
<dbReference type="InterPro" id="IPR036291">
    <property type="entry name" value="NAD(P)-bd_dom_sf"/>
</dbReference>
<keyword evidence="1" id="KW-0521">NADP</keyword>
<dbReference type="FunFam" id="3.40.50.720:FF:000084">
    <property type="entry name" value="Short-chain dehydrogenase reductase"/>
    <property type="match status" value="1"/>
</dbReference>
<dbReference type="PANTHER" id="PTHR42898">
    <property type="entry name" value="TROPINONE REDUCTASE"/>
    <property type="match status" value="1"/>
</dbReference>
<dbReference type="Gene3D" id="3.40.50.720">
    <property type="entry name" value="NAD(P)-binding Rossmann-like Domain"/>
    <property type="match status" value="1"/>
</dbReference>
<feature type="compositionally biased region" description="Polar residues" evidence="4">
    <location>
        <begin position="1"/>
        <end position="14"/>
    </location>
</feature>
<feature type="region of interest" description="Disordered" evidence="4">
    <location>
        <begin position="1"/>
        <end position="37"/>
    </location>
</feature>
<dbReference type="InterPro" id="IPR020904">
    <property type="entry name" value="Sc_DH/Rdtase_CS"/>
</dbReference>
<dbReference type="PANTHER" id="PTHR42898:SF6">
    <property type="entry name" value="NADP-DEPENDENT MANNITOL DEHYDROGENASE"/>
    <property type="match status" value="1"/>
</dbReference>
<evidence type="ECO:0000256" key="1">
    <source>
        <dbReference type="ARBA" id="ARBA00022857"/>
    </source>
</evidence>
<comment type="similarity">
    <text evidence="3">Belongs to the short-chain dehydrogenases/reductases (SDR) family.</text>
</comment>
<dbReference type="Pfam" id="PF00106">
    <property type="entry name" value="adh_short"/>
    <property type="match status" value="1"/>
</dbReference>
<dbReference type="GO" id="GO:0016491">
    <property type="term" value="F:oxidoreductase activity"/>
    <property type="evidence" value="ECO:0007669"/>
    <property type="project" value="UniProtKB-KW"/>
</dbReference>